<reference evidence="8" key="1">
    <citation type="journal article" date="2014" name="Int. J. Syst. Evol. Microbiol.">
        <title>Complete genome sequence of Corynebacterium casei LMG S-19264T (=DSM 44701T), isolated from a smear-ripened cheese.</title>
        <authorList>
            <consortium name="US DOE Joint Genome Institute (JGI-PGF)"/>
            <person name="Walter F."/>
            <person name="Albersmeier A."/>
            <person name="Kalinowski J."/>
            <person name="Ruckert C."/>
        </authorList>
    </citation>
    <scope>NUCLEOTIDE SEQUENCE</scope>
    <source>
        <strain evidence="8">KCTC 42651</strain>
    </source>
</reference>
<dbReference type="EMBL" id="BMZS01000002">
    <property type="protein sequence ID" value="GHD44241.1"/>
    <property type="molecule type" value="Genomic_DNA"/>
</dbReference>
<feature type="transmembrane region" description="Helical" evidence="6">
    <location>
        <begin position="387"/>
        <end position="406"/>
    </location>
</feature>
<dbReference type="Gene3D" id="1.20.1250.20">
    <property type="entry name" value="MFS general substrate transporter like domains"/>
    <property type="match status" value="2"/>
</dbReference>
<dbReference type="PANTHER" id="PTHR43124">
    <property type="entry name" value="PURINE EFFLUX PUMP PBUE"/>
    <property type="match status" value="1"/>
</dbReference>
<evidence type="ECO:0000256" key="5">
    <source>
        <dbReference type="ARBA" id="ARBA00023136"/>
    </source>
</evidence>
<proteinExistence type="predicted"/>
<dbReference type="InterPro" id="IPR036259">
    <property type="entry name" value="MFS_trans_sf"/>
</dbReference>
<reference evidence="8" key="2">
    <citation type="submission" date="2020-09" db="EMBL/GenBank/DDBJ databases">
        <authorList>
            <person name="Sun Q."/>
            <person name="Kim S."/>
        </authorList>
    </citation>
    <scope>NUCLEOTIDE SEQUENCE</scope>
    <source>
        <strain evidence="8">KCTC 42651</strain>
    </source>
</reference>
<dbReference type="InterPro" id="IPR011701">
    <property type="entry name" value="MFS"/>
</dbReference>
<evidence type="ECO:0000313" key="9">
    <source>
        <dbReference type="Proteomes" id="UP000630353"/>
    </source>
</evidence>
<dbReference type="RefSeq" id="WP_189987964.1">
    <property type="nucleotide sequence ID" value="NZ_BMZS01000002.1"/>
</dbReference>
<sequence>MSTGAQVSTDATAALGGARWLILFGIWLVYLCFGMTTVSLAPIVAPITRDLGLSHAAMGSVLGIWQLVYIAAAIPCGALLDRLGARRALFIGALIVAASGLARSFAADYATLLLAVGLFGIGGPIVSSGAPKAVAQLFTGSQRGLAMGIYITGPALGSVIVLSMTNSIVMPAVGHDWHRALQLWSIATFAGAGIWLLLSLHPAARRLDAGSDGGPRPKQIQVVGDLFRLPAVRLLLLMAVGIFSFNHGLNNWLPELLRHGGMTATEAGYWATVPTAVGIMGSLLIPRLATPERRFVLLAGLGGAAMLASLMLDTGAGPTLMAGLVLQGIARSSLMTVAILTLVETRGVGERYAGTATGLFFSAAEIGGAGGPILLGVLYDATGGFDAGLFLLAGVGALLAVGALRLRRISA</sequence>
<dbReference type="PROSITE" id="PS50850">
    <property type="entry name" value="MFS"/>
    <property type="match status" value="1"/>
</dbReference>
<keyword evidence="9" id="KW-1185">Reference proteome</keyword>
<keyword evidence="3 6" id="KW-0812">Transmembrane</keyword>
<keyword evidence="5 6" id="KW-0472">Membrane</keyword>
<dbReference type="InterPro" id="IPR020846">
    <property type="entry name" value="MFS_dom"/>
</dbReference>
<comment type="caution">
    <text evidence="8">The sequence shown here is derived from an EMBL/GenBank/DDBJ whole genome shotgun (WGS) entry which is preliminary data.</text>
</comment>
<feature type="transmembrane region" description="Helical" evidence="6">
    <location>
        <begin position="112"/>
        <end position="135"/>
    </location>
</feature>
<dbReference type="Pfam" id="PF07690">
    <property type="entry name" value="MFS_1"/>
    <property type="match status" value="1"/>
</dbReference>
<feature type="transmembrane region" description="Helical" evidence="6">
    <location>
        <begin position="57"/>
        <end position="80"/>
    </location>
</feature>
<evidence type="ECO:0000256" key="3">
    <source>
        <dbReference type="ARBA" id="ARBA00022692"/>
    </source>
</evidence>
<evidence type="ECO:0000259" key="7">
    <source>
        <dbReference type="PROSITE" id="PS50850"/>
    </source>
</evidence>
<dbReference type="SUPFAM" id="SSF103473">
    <property type="entry name" value="MFS general substrate transporter"/>
    <property type="match status" value="1"/>
</dbReference>
<evidence type="ECO:0000256" key="6">
    <source>
        <dbReference type="SAM" id="Phobius"/>
    </source>
</evidence>
<feature type="transmembrane region" description="Helical" evidence="6">
    <location>
        <begin position="267"/>
        <end position="288"/>
    </location>
</feature>
<feature type="transmembrane region" description="Helical" evidence="6">
    <location>
        <begin position="181"/>
        <end position="198"/>
    </location>
</feature>
<name>A0A919CNW5_9PROT</name>
<feature type="transmembrane region" description="Helical" evidence="6">
    <location>
        <begin position="324"/>
        <end position="343"/>
    </location>
</feature>
<evidence type="ECO:0000313" key="8">
    <source>
        <dbReference type="EMBL" id="GHD44241.1"/>
    </source>
</evidence>
<feature type="transmembrane region" description="Helical" evidence="6">
    <location>
        <begin position="355"/>
        <end position="375"/>
    </location>
</feature>
<evidence type="ECO:0000256" key="1">
    <source>
        <dbReference type="ARBA" id="ARBA00004651"/>
    </source>
</evidence>
<accession>A0A919CNW5</accession>
<feature type="transmembrane region" description="Helical" evidence="6">
    <location>
        <begin position="147"/>
        <end position="169"/>
    </location>
</feature>
<feature type="transmembrane region" description="Helical" evidence="6">
    <location>
        <begin position="20"/>
        <end position="45"/>
    </location>
</feature>
<dbReference type="AlphaFoldDB" id="A0A919CNW5"/>
<dbReference type="GO" id="GO:0005886">
    <property type="term" value="C:plasma membrane"/>
    <property type="evidence" value="ECO:0007669"/>
    <property type="project" value="UniProtKB-SubCell"/>
</dbReference>
<dbReference type="GO" id="GO:0022857">
    <property type="term" value="F:transmembrane transporter activity"/>
    <property type="evidence" value="ECO:0007669"/>
    <property type="project" value="InterPro"/>
</dbReference>
<dbReference type="PANTHER" id="PTHR43124:SF3">
    <property type="entry name" value="CHLORAMPHENICOL EFFLUX PUMP RV0191"/>
    <property type="match status" value="1"/>
</dbReference>
<dbReference type="Proteomes" id="UP000630353">
    <property type="component" value="Unassembled WGS sequence"/>
</dbReference>
<feature type="transmembrane region" description="Helical" evidence="6">
    <location>
        <begin position="87"/>
        <end position="106"/>
    </location>
</feature>
<feature type="transmembrane region" description="Helical" evidence="6">
    <location>
        <begin position="226"/>
        <end position="247"/>
    </location>
</feature>
<keyword evidence="4 6" id="KW-1133">Transmembrane helix</keyword>
<gene>
    <name evidence="8" type="primary">narK</name>
    <name evidence="8" type="ORF">GCM10017083_11450</name>
</gene>
<protein>
    <submittedName>
        <fullName evidence="8">Nitrate/nitrite transporter</fullName>
    </submittedName>
</protein>
<evidence type="ECO:0000256" key="2">
    <source>
        <dbReference type="ARBA" id="ARBA00022475"/>
    </source>
</evidence>
<organism evidence="8 9">
    <name type="scientific">Thalassobaculum fulvum</name>
    <dbReference type="NCBI Taxonomy" id="1633335"/>
    <lineage>
        <taxon>Bacteria</taxon>
        <taxon>Pseudomonadati</taxon>
        <taxon>Pseudomonadota</taxon>
        <taxon>Alphaproteobacteria</taxon>
        <taxon>Rhodospirillales</taxon>
        <taxon>Thalassobaculaceae</taxon>
        <taxon>Thalassobaculum</taxon>
    </lineage>
</organism>
<comment type="subcellular location">
    <subcellularLocation>
        <location evidence="1">Cell membrane</location>
        <topology evidence="1">Multi-pass membrane protein</topology>
    </subcellularLocation>
</comment>
<keyword evidence="2" id="KW-1003">Cell membrane</keyword>
<feature type="domain" description="Major facilitator superfamily (MFS) profile" evidence="7">
    <location>
        <begin position="22"/>
        <end position="411"/>
    </location>
</feature>
<dbReference type="InterPro" id="IPR050189">
    <property type="entry name" value="MFS_Efflux_Transporters"/>
</dbReference>
<evidence type="ECO:0000256" key="4">
    <source>
        <dbReference type="ARBA" id="ARBA00022989"/>
    </source>
</evidence>
<feature type="transmembrane region" description="Helical" evidence="6">
    <location>
        <begin position="295"/>
        <end position="312"/>
    </location>
</feature>